<dbReference type="EMBL" id="CP009285">
    <property type="protein sequence ID" value="AIQ59717.1"/>
    <property type="molecule type" value="Genomic_DNA"/>
</dbReference>
<dbReference type="InterPro" id="IPR036866">
    <property type="entry name" value="RibonucZ/Hydroxyglut_hydro"/>
</dbReference>
<dbReference type="PANTHER" id="PTHR47619">
    <property type="entry name" value="METALLO-HYDROLASE YYCJ-RELATED"/>
    <property type="match status" value="1"/>
</dbReference>
<evidence type="ECO:0000256" key="1">
    <source>
        <dbReference type="ARBA" id="ARBA00034221"/>
    </source>
</evidence>
<evidence type="ECO:0000256" key="2">
    <source>
        <dbReference type="ARBA" id="ARBA00034301"/>
    </source>
</evidence>
<dbReference type="HOGENOM" id="CLU_073253_2_0_9"/>
<proteinExistence type="predicted"/>
<dbReference type="Gene3D" id="3.60.15.10">
    <property type="entry name" value="Ribonuclease Z/Hydroxyacylglutathione hydrolase-like"/>
    <property type="match status" value="1"/>
</dbReference>
<evidence type="ECO:0000313" key="6">
    <source>
        <dbReference type="Proteomes" id="UP000029518"/>
    </source>
</evidence>
<evidence type="ECO:0000256" key="3">
    <source>
        <dbReference type="ARBA" id="ARBA00048505"/>
    </source>
</evidence>
<evidence type="ECO:0000259" key="4">
    <source>
        <dbReference type="SMART" id="SM00849"/>
    </source>
</evidence>
<dbReference type="OrthoDB" id="1846420at2"/>
<evidence type="ECO:0000313" key="5">
    <source>
        <dbReference type="EMBL" id="AIQ59717.1"/>
    </source>
</evidence>
<gene>
    <name evidence="5" type="ORF">PBOR_24265</name>
</gene>
<name>A0A089LFR1_PAEBO</name>
<dbReference type="Pfam" id="PF12706">
    <property type="entry name" value="Lactamase_B_2"/>
    <property type="match status" value="1"/>
</dbReference>
<dbReference type="SMART" id="SM00849">
    <property type="entry name" value="Lactamase_B"/>
    <property type="match status" value="1"/>
</dbReference>
<comment type="function">
    <text evidence="2">Counteracts the endogenous Pycsar antiviral defense system. Phosphodiesterase that enables metal-dependent hydrolysis of host cyclic nucleotide Pycsar defense signals such as cCMP and cUMP.</text>
</comment>
<dbReference type="RefSeq" id="WP_042215842.1">
    <property type="nucleotide sequence ID" value="NZ_CP009285.1"/>
</dbReference>
<keyword evidence="6" id="KW-1185">Reference proteome</keyword>
<dbReference type="PANTHER" id="PTHR47619:SF1">
    <property type="entry name" value="EXODEOXYRIBONUCLEASE WALJ"/>
    <property type="match status" value="1"/>
</dbReference>
<protein>
    <submittedName>
        <fullName evidence="5">Beta-lactamase</fullName>
    </submittedName>
</protein>
<dbReference type="SUPFAM" id="SSF56281">
    <property type="entry name" value="Metallo-hydrolase/oxidoreductase"/>
    <property type="match status" value="1"/>
</dbReference>
<dbReference type="Proteomes" id="UP000029518">
    <property type="component" value="Chromosome"/>
</dbReference>
<comment type="catalytic activity">
    <reaction evidence="1">
        <text>3',5'-cyclic CMP + H2O = CMP + H(+)</text>
        <dbReference type="Rhea" id="RHEA:72675"/>
        <dbReference type="ChEBI" id="CHEBI:15377"/>
        <dbReference type="ChEBI" id="CHEBI:15378"/>
        <dbReference type="ChEBI" id="CHEBI:58003"/>
        <dbReference type="ChEBI" id="CHEBI:60377"/>
    </reaction>
    <physiologicalReaction direction="left-to-right" evidence="1">
        <dbReference type="Rhea" id="RHEA:72676"/>
    </physiologicalReaction>
</comment>
<dbReference type="AlphaFoldDB" id="A0A089LFR1"/>
<dbReference type="InterPro" id="IPR001279">
    <property type="entry name" value="Metallo-B-lactamas"/>
</dbReference>
<comment type="catalytic activity">
    <reaction evidence="3">
        <text>3',5'-cyclic UMP + H2O = UMP + H(+)</text>
        <dbReference type="Rhea" id="RHEA:70575"/>
        <dbReference type="ChEBI" id="CHEBI:15377"/>
        <dbReference type="ChEBI" id="CHEBI:15378"/>
        <dbReference type="ChEBI" id="CHEBI:57865"/>
        <dbReference type="ChEBI" id="CHEBI:184387"/>
    </reaction>
    <physiologicalReaction direction="left-to-right" evidence="3">
        <dbReference type="Rhea" id="RHEA:70576"/>
    </physiologicalReaction>
</comment>
<dbReference type="KEGG" id="pbd:PBOR_24265"/>
<reference evidence="5" key="1">
    <citation type="submission" date="2014-08" db="EMBL/GenBank/DDBJ databases">
        <title>Comparative genomics of the Paenibacillus odorifer group.</title>
        <authorList>
            <person name="den Bakker H.C."/>
            <person name="Tsai Y.-C.Y.-C."/>
            <person name="Martin N."/>
            <person name="Korlach J."/>
            <person name="Wiedmann M."/>
        </authorList>
    </citation>
    <scope>NUCLEOTIDE SEQUENCE [LARGE SCALE GENOMIC DNA]</scope>
    <source>
        <strain evidence="5">DSM 13188</strain>
    </source>
</reference>
<dbReference type="InterPro" id="IPR052533">
    <property type="entry name" value="WalJ/YycJ-like"/>
</dbReference>
<sequence length="235" mass="26263">MIDIQCLGSSSAGNAYRISDGHTAILLEAGFPYKSIQRALNFRMSDISGCLITHEHLDHSKAAPDIMRAGINIYTSAGTAAARGLSGHRLKVIKALEKFTIGTWTILPFDIQHDVEEPLGFLLANTAGDKLVFLTDTYYCRHRFSGLTHIMCECNYSLDIVNERVAAGHLHPAQKKRLLRSHFSLENVKEMLKVNDTRNVEEIWLLHLSDGNSDAERFKQEIQETTGALVRVADR</sequence>
<organism evidence="5 6">
    <name type="scientific">Paenibacillus borealis</name>
    <dbReference type="NCBI Taxonomy" id="160799"/>
    <lineage>
        <taxon>Bacteria</taxon>
        <taxon>Bacillati</taxon>
        <taxon>Bacillota</taxon>
        <taxon>Bacilli</taxon>
        <taxon>Bacillales</taxon>
        <taxon>Paenibacillaceae</taxon>
        <taxon>Paenibacillus</taxon>
    </lineage>
</organism>
<feature type="domain" description="Metallo-beta-lactamase" evidence="4">
    <location>
        <begin position="12"/>
        <end position="182"/>
    </location>
</feature>
<accession>A0A089LFR1</accession>